<dbReference type="PANTHER" id="PTHR10010:SF46">
    <property type="entry name" value="SODIUM-DEPENDENT PHOSPHATE TRANSPORT PROTEIN 2B"/>
    <property type="match status" value="1"/>
</dbReference>
<comment type="subcellular location">
    <subcellularLocation>
        <location evidence="1">Cell membrane</location>
        <topology evidence="1">Multi-pass membrane protein</topology>
    </subcellularLocation>
</comment>
<evidence type="ECO:0000256" key="4">
    <source>
        <dbReference type="ARBA" id="ARBA00022989"/>
    </source>
</evidence>
<gene>
    <name evidence="8" type="primary">phoU_1</name>
    <name evidence="8" type="ORF">ERS852498_00371</name>
</gene>
<dbReference type="InterPro" id="IPR004633">
    <property type="entry name" value="NaPi_cotrn-rel/YqeW-like"/>
</dbReference>
<protein>
    <submittedName>
        <fullName evidence="8">Phosphate transport system protein phoU homolog</fullName>
    </submittedName>
</protein>
<feature type="domain" description="PhoU" evidence="7">
    <location>
        <begin position="449"/>
        <end position="531"/>
    </location>
</feature>
<feature type="transmembrane region" description="Helical" evidence="6">
    <location>
        <begin position="172"/>
        <end position="199"/>
    </location>
</feature>
<dbReference type="RefSeq" id="WP_055265183.1">
    <property type="nucleotide sequence ID" value="NZ_CZAL01000001.1"/>
</dbReference>
<dbReference type="EMBL" id="CZAL01000001">
    <property type="protein sequence ID" value="CUO73402.1"/>
    <property type="molecule type" value="Genomic_DNA"/>
</dbReference>
<dbReference type="GO" id="GO:0005436">
    <property type="term" value="F:sodium:phosphate symporter activity"/>
    <property type="evidence" value="ECO:0007669"/>
    <property type="project" value="InterPro"/>
</dbReference>
<evidence type="ECO:0000313" key="9">
    <source>
        <dbReference type="Proteomes" id="UP000095709"/>
    </source>
</evidence>
<dbReference type="GO" id="GO:0005886">
    <property type="term" value="C:plasma membrane"/>
    <property type="evidence" value="ECO:0007669"/>
    <property type="project" value="UniProtKB-SubCell"/>
</dbReference>
<feature type="transmembrane region" description="Helical" evidence="6">
    <location>
        <begin position="134"/>
        <end position="152"/>
    </location>
</feature>
<keyword evidence="2" id="KW-1003">Cell membrane</keyword>
<feature type="transmembrane region" description="Helical" evidence="6">
    <location>
        <begin position="107"/>
        <end position="122"/>
    </location>
</feature>
<keyword evidence="4 6" id="KW-1133">Transmembrane helix</keyword>
<evidence type="ECO:0000259" key="7">
    <source>
        <dbReference type="Pfam" id="PF01895"/>
    </source>
</evidence>
<reference evidence="8 9" key="1">
    <citation type="submission" date="2015-09" db="EMBL/GenBank/DDBJ databases">
        <authorList>
            <consortium name="Pathogen Informatics"/>
        </authorList>
    </citation>
    <scope>NUCLEOTIDE SEQUENCE [LARGE SCALE GENOMIC DNA]</scope>
    <source>
        <strain evidence="8 9">2789STDY5834885</strain>
    </source>
</reference>
<dbReference type="Gene3D" id="1.20.58.220">
    <property type="entry name" value="Phosphate transport system protein phou homolog 2, domain 2"/>
    <property type="match status" value="1"/>
</dbReference>
<dbReference type="NCBIfam" id="NF037997">
    <property type="entry name" value="Na_Pi_symport"/>
    <property type="match status" value="1"/>
</dbReference>
<feature type="transmembrane region" description="Helical" evidence="6">
    <location>
        <begin position="206"/>
        <end position="229"/>
    </location>
</feature>
<dbReference type="InterPro" id="IPR003841">
    <property type="entry name" value="Na/Pi_transpt"/>
</dbReference>
<proteinExistence type="predicted"/>
<evidence type="ECO:0000256" key="2">
    <source>
        <dbReference type="ARBA" id="ARBA00022475"/>
    </source>
</evidence>
<evidence type="ECO:0000256" key="1">
    <source>
        <dbReference type="ARBA" id="ARBA00004651"/>
    </source>
</evidence>
<dbReference type="GeneID" id="79854439"/>
<evidence type="ECO:0000256" key="5">
    <source>
        <dbReference type="ARBA" id="ARBA00023136"/>
    </source>
</evidence>
<keyword evidence="5 6" id="KW-0472">Membrane</keyword>
<accession>A0A174HEQ8</accession>
<keyword evidence="3 6" id="KW-0812">Transmembrane</keyword>
<dbReference type="NCBIfam" id="TIGR00704">
    <property type="entry name" value="NaPi_cotrn_rel"/>
    <property type="match status" value="1"/>
</dbReference>
<dbReference type="PANTHER" id="PTHR10010">
    <property type="entry name" value="SOLUTE CARRIER FAMILY 34 SODIUM PHOSPHATE , MEMBER 2-RELATED"/>
    <property type="match status" value="1"/>
</dbReference>
<dbReference type="AlphaFoldDB" id="A0A174HEQ8"/>
<feature type="transmembrane region" description="Helical" evidence="6">
    <location>
        <begin position="46"/>
        <end position="72"/>
    </location>
</feature>
<organism evidence="8 9">
    <name type="scientific">Fusicatenibacter saccharivorans</name>
    <dbReference type="NCBI Taxonomy" id="1150298"/>
    <lineage>
        <taxon>Bacteria</taxon>
        <taxon>Bacillati</taxon>
        <taxon>Bacillota</taxon>
        <taxon>Clostridia</taxon>
        <taxon>Lachnospirales</taxon>
        <taxon>Lachnospiraceae</taxon>
        <taxon>Fusicatenibacter</taxon>
    </lineage>
</organism>
<dbReference type="SUPFAM" id="SSF109755">
    <property type="entry name" value="PhoU-like"/>
    <property type="match status" value="1"/>
</dbReference>
<dbReference type="Pfam" id="PF02690">
    <property type="entry name" value="Na_Pi_cotrans"/>
    <property type="match status" value="2"/>
</dbReference>
<dbReference type="GO" id="GO:0044341">
    <property type="term" value="P:sodium-dependent phosphate transport"/>
    <property type="evidence" value="ECO:0007669"/>
    <property type="project" value="InterPro"/>
</dbReference>
<dbReference type="InterPro" id="IPR026022">
    <property type="entry name" value="PhoU_dom"/>
</dbReference>
<feature type="domain" description="PhoU" evidence="7">
    <location>
        <begin position="345"/>
        <end position="430"/>
    </location>
</feature>
<dbReference type="Proteomes" id="UP000095709">
    <property type="component" value="Unassembled WGS sequence"/>
</dbReference>
<evidence type="ECO:0000256" key="6">
    <source>
        <dbReference type="SAM" id="Phobius"/>
    </source>
</evidence>
<dbReference type="Pfam" id="PF01895">
    <property type="entry name" value="PhoU"/>
    <property type="match status" value="2"/>
</dbReference>
<feature type="transmembrane region" description="Helical" evidence="6">
    <location>
        <begin position="241"/>
        <end position="260"/>
    </location>
</feature>
<name>A0A174HEQ8_9FIRM</name>
<evidence type="ECO:0000256" key="3">
    <source>
        <dbReference type="ARBA" id="ARBA00022692"/>
    </source>
</evidence>
<sequence>MSVIVSLMGGLGFFLYGMKLMSEGLQKVAGSKMRSILEVFTKNRVIGLLVGIFFTALIQSSNATTVMVVSFVNSGLMKLAQAPGIILGANIGTTVTGQLIAFDLADIAPLFVIIGVLMVMFVKNNLTISRLGEVILGFGILFMGISGISGALNEAKEIPAVVNALGSLTNPFLAFLVGWVATAILQSNSATVGIIMLLAREGLMGLPICLFMMLGCNIGCTMSAILASFGCKKDAKRAACVHLLFNISGTIVCSIIFLLFGKQVVDFFMGISGNEAGRMIANANSIIKVCQVLLMLPFTPLLVKATYFIIRGNDEEDKKFELAYISSKHAMSPTTAVLQAVREMERMAQMAETNLIRAMNTLVTRDQKEIDEVYRVEENINFLNKEITNYLVHLNQASLPTSDVMRIGALFHVVNDIERIGDHAENVADSAVQMTNDNVTFSKQGELDLSEMLDMVLKILDESIEMFAKNDLQHLQEIIDIENSIDQEERDLQQKHVERLTRNECTPEAGMIFSDLVSGLERVADHATNIAFSILDEDPEEKAAREAVAGAEK</sequence>
<evidence type="ECO:0000313" key="8">
    <source>
        <dbReference type="EMBL" id="CUO73402.1"/>
    </source>
</evidence>
<dbReference type="InterPro" id="IPR038078">
    <property type="entry name" value="PhoU-like_sf"/>
</dbReference>